<sequence>MFVFYQDAAEESAIWTFNNNDSHIRFQKLYLSLLRRKTNLNKSSKVLTTLRLLLEDIYFAKQTLFALVEIGSRWREEAMMETNKIHLTSRTGTVP</sequence>
<proteinExistence type="predicted"/>
<dbReference type="Proteomes" id="UP001206925">
    <property type="component" value="Unassembled WGS sequence"/>
</dbReference>
<dbReference type="EMBL" id="JAMZMK010000027">
    <property type="protein sequence ID" value="KAI7758107.1"/>
    <property type="molecule type" value="Genomic_DNA"/>
</dbReference>
<feature type="non-terminal residue" evidence="1">
    <location>
        <position position="95"/>
    </location>
</feature>
<evidence type="ECO:0000313" key="1">
    <source>
        <dbReference type="EMBL" id="KAI7758107.1"/>
    </source>
</evidence>
<dbReference type="AlphaFoldDB" id="A0AAD5DEW0"/>
<organism evidence="1 2">
    <name type="scientific">Ambrosia artemisiifolia</name>
    <name type="common">Common ragweed</name>
    <dbReference type="NCBI Taxonomy" id="4212"/>
    <lineage>
        <taxon>Eukaryota</taxon>
        <taxon>Viridiplantae</taxon>
        <taxon>Streptophyta</taxon>
        <taxon>Embryophyta</taxon>
        <taxon>Tracheophyta</taxon>
        <taxon>Spermatophyta</taxon>
        <taxon>Magnoliopsida</taxon>
        <taxon>eudicotyledons</taxon>
        <taxon>Gunneridae</taxon>
        <taxon>Pentapetalae</taxon>
        <taxon>asterids</taxon>
        <taxon>campanulids</taxon>
        <taxon>Asterales</taxon>
        <taxon>Asteraceae</taxon>
        <taxon>Asteroideae</taxon>
        <taxon>Heliantheae alliance</taxon>
        <taxon>Heliantheae</taxon>
        <taxon>Ambrosia</taxon>
    </lineage>
</organism>
<keyword evidence="2" id="KW-1185">Reference proteome</keyword>
<comment type="caution">
    <text evidence="1">The sequence shown here is derived from an EMBL/GenBank/DDBJ whole genome shotgun (WGS) entry which is preliminary data.</text>
</comment>
<evidence type="ECO:0000313" key="2">
    <source>
        <dbReference type="Proteomes" id="UP001206925"/>
    </source>
</evidence>
<accession>A0AAD5DEW0</accession>
<name>A0AAD5DEW0_AMBAR</name>
<gene>
    <name evidence="1" type="ORF">M8C21_019472</name>
</gene>
<protein>
    <submittedName>
        <fullName evidence="1">Uncharacterized protein</fullName>
    </submittedName>
</protein>
<reference evidence="1" key="1">
    <citation type="submission" date="2022-06" db="EMBL/GenBank/DDBJ databases">
        <title>Uncovering the hologenomic basis of an extraordinary plant invasion.</title>
        <authorList>
            <person name="Bieker V.C."/>
            <person name="Martin M.D."/>
            <person name="Gilbert T."/>
            <person name="Hodgins K."/>
            <person name="Battlay P."/>
            <person name="Petersen B."/>
            <person name="Wilson J."/>
        </authorList>
    </citation>
    <scope>NUCLEOTIDE SEQUENCE</scope>
    <source>
        <strain evidence="1">AA19_3_7</strain>
        <tissue evidence="1">Leaf</tissue>
    </source>
</reference>